<gene>
    <name evidence="2" type="ORF">MRX98_20830</name>
</gene>
<dbReference type="GO" id="GO:0016829">
    <property type="term" value="F:lyase activity"/>
    <property type="evidence" value="ECO:0007669"/>
    <property type="project" value="UniProtKB-KW"/>
</dbReference>
<dbReference type="PANTHER" id="PTHR30272:SF1">
    <property type="entry name" value="3-HYDROXYACYL-[ACYL-CARRIER-PROTEIN] DEHYDRATASE"/>
    <property type="match status" value="1"/>
</dbReference>
<dbReference type="Gene3D" id="3.10.129.10">
    <property type="entry name" value="Hotdog Thioesterase"/>
    <property type="match status" value="1"/>
</dbReference>
<protein>
    <submittedName>
        <fullName evidence="2">Beta-hydroxyacyl-ACP dehydratase</fullName>
    </submittedName>
</protein>
<proteinExistence type="predicted"/>
<evidence type="ECO:0000313" key="2">
    <source>
        <dbReference type="EMBL" id="MCJ8503033.1"/>
    </source>
</evidence>
<keyword evidence="3" id="KW-1185">Reference proteome</keyword>
<dbReference type="Pfam" id="PF07977">
    <property type="entry name" value="FabA"/>
    <property type="match status" value="1"/>
</dbReference>
<evidence type="ECO:0000256" key="1">
    <source>
        <dbReference type="ARBA" id="ARBA00023239"/>
    </source>
</evidence>
<dbReference type="InterPro" id="IPR029069">
    <property type="entry name" value="HotDog_dom_sf"/>
</dbReference>
<name>A0AA41RDY4_9BACT</name>
<dbReference type="RefSeq" id="WP_246914740.1">
    <property type="nucleotide sequence ID" value="NZ_JALJRB010000040.1"/>
</dbReference>
<dbReference type="SUPFAM" id="SSF54637">
    <property type="entry name" value="Thioesterase/thiol ester dehydrase-isomerase"/>
    <property type="match status" value="1"/>
</dbReference>
<organism evidence="2 3">
    <name type="scientific">Desulfatitalea alkaliphila</name>
    <dbReference type="NCBI Taxonomy" id="2929485"/>
    <lineage>
        <taxon>Bacteria</taxon>
        <taxon>Pseudomonadati</taxon>
        <taxon>Thermodesulfobacteriota</taxon>
        <taxon>Desulfobacteria</taxon>
        <taxon>Desulfobacterales</taxon>
        <taxon>Desulfosarcinaceae</taxon>
        <taxon>Desulfatitalea</taxon>
    </lineage>
</organism>
<evidence type="ECO:0000313" key="3">
    <source>
        <dbReference type="Proteomes" id="UP001165427"/>
    </source>
</evidence>
<dbReference type="CDD" id="cd01288">
    <property type="entry name" value="FabZ"/>
    <property type="match status" value="1"/>
</dbReference>
<reference evidence="2" key="1">
    <citation type="submission" date="2022-04" db="EMBL/GenBank/DDBJ databases">
        <title>Desulfatitalea alkaliphila sp. nov., a novel anaerobic sulfate-reducing bacterium isolated from terrestrial mud volcano, Taman Peninsula, Russia.</title>
        <authorList>
            <person name="Khomyakova M.A."/>
            <person name="Merkel A.Y."/>
            <person name="Slobodkin A.I."/>
        </authorList>
    </citation>
    <scope>NUCLEOTIDE SEQUENCE</scope>
    <source>
        <strain evidence="2">M08but</strain>
    </source>
</reference>
<keyword evidence="1" id="KW-0456">Lyase</keyword>
<dbReference type="InterPro" id="IPR013114">
    <property type="entry name" value="FabA_FabZ"/>
</dbReference>
<dbReference type="Proteomes" id="UP001165427">
    <property type="component" value="Unassembled WGS sequence"/>
</dbReference>
<dbReference type="EMBL" id="JALJRB010000040">
    <property type="protein sequence ID" value="MCJ8503033.1"/>
    <property type="molecule type" value="Genomic_DNA"/>
</dbReference>
<dbReference type="PANTHER" id="PTHR30272">
    <property type="entry name" value="3-HYDROXYACYL-[ACYL-CARRIER-PROTEIN] DEHYDRATASE"/>
    <property type="match status" value="1"/>
</dbReference>
<sequence>MDQLKESLVAPSILMKMGFWRYPFFLVDRITDFLDGDRGYIIAIKNVTFNEPFFGGHFPDNPIMPGVLIAEAMGQTSEYFSLLSDFCAEYSNVHGESISGNSALRHALHTEEGIAMVERIRKCHEGFLVSQDLKFKNKVMPGDILIIRSENQLIDARGFVHYKVEARVGRKVACIGRIANYRTRKKHVDRLPLR</sequence>
<comment type="caution">
    <text evidence="2">The sequence shown here is derived from an EMBL/GenBank/DDBJ whole genome shotgun (WGS) entry which is preliminary data.</text>
</comment>
<accession>A0AA41RDY4</accession>
<dbReference type="AlphaFoldDB" id="A0AA41RDY4"/>